<dbReference type="KEGG" id="kpf:IX53_00375"/>
<dbReference type="PATRIC" id="fig|1330330.3.peg.72"/>
<reference evidence="1 2" key="1">
    <citation type="submission" date="2015-04" db="EMBL/GenBank/DDBJ databases">
        <title>Complete Genome Sequence of Kosmotoga pacifica SLHLJ1.</title>
        <authorList>
            <person name="Jiang L.J."/>
            <person name="Shao Z.Z."/>
            <person name="Jebbar M."/>
        </authorList>
    </citation>
    <scope>NUCLEOTIDE SEQUENCE [LARGE SCALE GENOMIC DNA]</scope>
    <source>
        <strain evidence="1 2">SLHLJ1</strain>
    </source>
</reference>
<dbReference type="EMBL" id="CP011232">
    <property type="protein sequence ID" value="AKI96532.1"/>
    <property type="molecule type" value="Genomic_DNA"/>
</dbReference>
<accession>A0A0G2Z4Q3</accession>
<evidence type="ECO:0000313" key="1">
    <source>
        <dbReference type="EMBL" id="AKI96532.1"/>
    </source>
</evidence>
<dbReference type="OrthoDB" id="48708at2"/>
<dbReference type="AlphaFoldDB" id="A0A0G2Z4Q3"/>
<proteinExistence type="predicted"/>
<gene>
    <name evidence="1" type="ORF">IX53_00375</name>
</gene>
<organism evidence="1 2">
    <name type="scientific">Kosmotoga pacifica</name>
    <dbReference type="NCBI Taxonomy" id="1330330"/>
    <lineage>
        <taxon>Bacteria</taxon>
        <taxon>Thermotogati</taxon>
        <taxon>Thermotogota</taxon>
        <taxon>Thermotogae</taxon>
        <taxon>Kosmotogales</taxon>
        <taxon>Kosmotogaceae</taxon>
        <taxon>Kosmotoga</taxon>
    </lineage>
</organism>
<protein>
    <submittedName>
        <fullName evidence="1">Uncharacterized protein</fullName>
    </submittedName>
</protein>
<dbReference type="RefSeq" id="WP_047753667.1">
    <property type="nucleotide sequence ID" value="NZ_CAJUHA010000002.1"/>
</dbReference>
<sequence>MRKRIFIAVLLLLVGMIFAFGPELRFGSLEMDDSNYFIYMFHYPVTDIVPGVDLDFGFNMYQTEIGGPMYFGRPNPETEDSTNFINGISIYGIRVHNRLFDVRYGIMNYYSRGIGLLLDSYRKANSWAFDGKVTLFQPGVSFHIPFEITSLNPFNTLKTSSLWFGGVFLNLPLNMLLDATFLWESNSELTALPGIPAYGMTLSLDMPIVNWKLVRIVPSAEAALLSTSSFDAIGFGAGVGGRFSILDLLWIKGGLVYYSKNFIPGYYDADYEYKKLKTLEGDPDIQLPSLNDATQSSMGWFVKANISIGNMLLFKAALDSYNTVPTSPILRGYLRIRIPEINLGRFGGVPEFYAEAGYYQSRFPVSELLAGDWEEALFNENARFLIGVIYPLAGNMAAHLTVSYNPAANDWEYGVMFDSSFEYSPGMWLDPEED</sequence>
<dbReference type="Proteomes" id="UP000035159">
    <property type="component" value="Chromosome"/>
</dbReference>
<name>A0A0G2Z4Q3_9BACT</name>
<evidence type="ECO:0000313" key="2">
    <source>
        <dbReference type="Proteomes" id="UP000035159"/>
    </source>
</evidence>
<keyword evidence="2" id="KW-1185">Reference proteome</keyword>